<feature type="transmembrane region" description="Helical" evidence="1">
    <location>
        <begin position="197"/>
        <end position="218"/>
    </location>
</feature>
<dbReference type="RefSeq" id="WP_317224899.1">
    <property type="nucleotide sequence ID" value="NZ_JAWJEJ010000001.1"/>
</dbReference>
<name>A0ABU3Y2U9_9SPHN</name>
<evidence type="ECO:0000313" key="2">
    <source>
        <dbReference type="EMBL" id="MDV3455684.1"/>
    </source>
</evidence>
<sequence>MQFIKSLDDLLYEIMSWMVFYPLTLWRVLRHPWLMMDYAASQLKEPAGRQYSDALSPPLFLLLTLLLSHAIELTYVGQSSLVASHRGLASLITDDTSLLLLRLVVFSIFPLIMAVLLVRRLGRKLTRDALQGPFYSQCYLTGPFALLLGVGGILFQLLAGHARLAGAACMVGALLWFGGLQVHWFARELKVSLLRAFLIATMGMIACLVAIGLIAPLIV</sequence>
<accession>A0ABU3Y2U9</accession>
<protein>
    <recommendedName>
        <fullName evidence="4">Permease</fullName>
    </recommendedName>
</protein>
<keyword evidence="1" id="KW-0812">Transmembrane</keyword>
<gene>
    <name evidence="2" type="ORF">RZN05_01705</name>
</gene>
<feature type="transmembrane region" description="Helical" evidence="1">
    <location>
        <begin position="138"/>
        <end position="158"/>
    </location>
</feature>
<keyword evidence="3" id="KW-1185">Reference proteome</keyword>
<evidence type="ECO:0008006" key="4">
    <source>
        <dbReference type="Google" id="ProtNLM"/>
    </source>
</evidence>
<comment type="caution">
    <text evidence="2">The sequence shown here is derived from an EMBL/GenBank/DDBJ whole genome shotgun (WGS) entry which is preliminary data.</text>
</comment>
<keyword evidence="1" id="KW-0472">Membrane</keyword>
<dbReference type="EMBL" id="JAWJEJ010000001">
    <property type="protein sequence ID" value="MDV3455684.1"/>
    <property type="molecule type" value="Genomic_DNA"/>
</dbReference>
<organism evidence="2 3">
    <name type="scientific">Sphingomonas agrestis</name>
    <dbReference type="NCBI Taxonomy" id="3080540"/>
    <lineage>
        <taxon>Bacteria</taxon>
        <taxon>Pseudomonadati</taxon>
        <taxon>Pseudomonadota</taxon>
        <taxon>Alphaproteobacteria</taxon>
        <taxon>Sphingomonadales</taxon>
        <taxon>Sphingomonadaceae</taxon>
        <taxon>Sphingomonas</taxon>
    </lineage>
</organism>
<feature type="transmembrane region" description="Helical" evidence="1">
    <location>
        <begin position="98"/>
        <end position="118"/>
    </location>
</feature>
<proteinExistence type="predicted"/>
<feature type="transmembrane region" description="Helical" evidence="1">
    <location>
        <begin position="12"/>
        <end position="29"/>
    </location>
</feature>
<feature type="transmembrane region" description="Helical" evidence="1">
    <location>
        <begin position="59"/>
        <end position="78"/>
    </location>
</feature>
<evidence type="ECO:0000313" key="3">
    <source>
        <dbReference type="Proteomes" id="UP001273531"/>
    </source>
</evidence>
<feature type="transmembrane region" description="Helical" evidence="1">
    <location>
        <begin position="164"/>
        <end position="185"/>
    </location>
</feature>
<dbReference type="Proteomes" id="UP001273531">
    <property type="component" value="Unassembled WGS sequence"/>
</dbReference>
<reference evidence="2 3" key="1">
    <citation type="submission" date="2023-10" db="EMBL/GenBank/DDBJ databases">
        <title>Sphingomonas sp. HF-S4 16S ribosomal RNA gene Genome sequencing and assembly.</title>
        <authorList>
            <person name="Lee H."/>
        </authorList>
    </citation>
    <scope>NUCLEOTIDE SEQUENCE [LARGE SCALE GENOMIC DNA]</scope>
    <source>
        <strain evidence="2 3">HF-S4</strain>
    </source>
</reference>
<evidence type="ECO:0000256" key="1">
    <source>
        <dbReference type="SAM" id="Phobius"/>
    </source>
</evidence>
<keyword evidence="1" id="KW-1133">Transmembrane helix</keyword>